<accession>A0AAD8K196</accession>
<evidence type="ECO:0000313" key="1">
    <source>
        <dbReference type="EMBL" id="KAK1413849.1"/>
    </source>
</evidence>
<reference evidence="1" key="1">
    <citation type="journal article" date="2023" name="bioRxiv">
        <title>Improved chromosome-level genome assembly for marigold (Tagetes erecta).</title>
        <authorList>
            <person name="Jiang F."/>
            <person name="Yuan L."/>
            <person name="Wang S."/>
            <person name="Wang H."/>
            <person name="Xu D."/>
            <person name="Wang A."/>
            <person name="Fan W."/>
        </authorList>
    </citation>
    <scope>NUCLEOTIDE SEQUENCE</scope>
    <source>
        <strain evidence="1">WSJ</strain>
        <tissue evidence="1">Leaf</tissue>
    </source>
</reference>
<gene>
    <name evidence="1" type="ORF">QVD17_29585</name>
</gene>
<comment type="caution">
    <text evidence="1">The sequence shown here is derived from an EMBL/GenBank/DDBJ whole genome shotgun (WGS) entry which is preliminary data.</text>
</comment>
<name>A0AAD8K196_TARER</name>
<evidence type="ECO:0000313" key="2">
    <source>
        <dbReference type="Proteomes" id="UP001229421"/>
    </source>
</evidence>
<sequence length="137" mass="15918">MQMTLLSWASGLLSMKKISEIAVVFQPRLETKDQFSQKYSIRFEARFLMEKHSEFGGHSFLGLNGKTSWLQGELGVGSIRDANLDLLSKWKCMEVQNKSKGFLRGNYIFWVFTINPEKRSCNFLARNHFRAEIVLYI</sequence>
<proteinExistence type="predicted"/>
<keyword evidence="2" id="KW-1185">Reference proteome</keyword>
<dbReference type="EMBL" id="JAUHHV010000008">
    <property type="protein sequence ID" value="KAK1413849.1"/>
    <property type="molecule type" value="Genomic_DNA"/>
</dbReference>
<protein>
    <submittedName>
        <fullName evidence="1">Uncharacterized protein</fullName>
    </submittedName>
</protein>
<dbReference type="Proteomes" id="UP001229421">
    <property type="component" value="Unassembled WGS sequence"/>
</dbReference>
<dbReference type="AlphaFoldDB" id="A0AAD8K196"/>
<organism evidence="1 2">
    <name type="scientific">Tagetes erecta</name>
    <name type="common">African marigold</name>
    <dbReference type="NCBI Taxonomy" id="13708"/>
    <lineage>
        <taxon>Eukaryota</taxon>
        <taxon>Viridiplantae</taxon>
        <taxon>Streptophyta</taxon>
        <taxon>Embryophyta</taxon>
        <taxon>Tracheophyta</taxon>
        <taxon>Spermatophyta</taxon>
        <taxon>Magnoliopsida</taxon>
        <taxon>eudicotyledons</taxon>
        <taxon>Gunneridae</taxon>
        <taxon>Pentapetalae</taxon>
        <taxon>asterids</taxon>
        <taxon>campanulids</taxon>
        <taxon>Asterales</taxon>
        <taxon>Asteraceae</taxon>
        <taxon>Asteroideae</taxon>
        <taxon>Heliantheae alliance</taxon>
        <taxon>Tageteae</taxon>
        <taxon>Tagetes</taxon>
    </lineage>
</organism>